<protein>
    <recommendedName>
        <fullName evidence="4">Lipoprotein</fullName>
    </recommendedName>
</protein>
<dbReference type="EMBL" id="CP019288">
    <property type="protein sequence ID" value="QHI36846.1"/>
    <property type="molecule type" value="Genomic_DNA"/>
</dbReference>
<gene>
    <name evidence="2" type="ORF">IMCC3317_22160</name>
</gene>
<dbReference type="KEGG" id="kan:IMCC3317_22160"/>
<name>A0A7L4ZKU0_9FLAO</name>
<dbReference type="PROSITE" id="PS51257">
    <property type="entry name" value="PROKAR_LIPOPROTEIN"/>
    <property type="match status" value="1"/>
</dbReference>
<proteinExistence type="predicted"/>
<evidence type="ECO:0000313" key="3">
    <source>
        <dbReference type="Proteomes" id="UP000464657"/>
    </source>
</evidence>
<dbReference type="AlphaFoldDB" id="A0A7L4ZKU0"/>
<dbReference type="OrthoDB" id="1425020at2"/>
<sequence>MKKIITLLSVIALLASCANYGEKKMFNGTEVYYKDGITEAQADKLGESLVSSGFADGNGKSVQFVKEGENYIFKMVIKEESIDDKSLESVFNIFPKELSEYMGFPVDLHLCDDSFNTLRVHKLEDAQKTIMAKATEVRYTKNVTLDEAEKLKDFLIEFGFSDNENRKTVALDKEGTAYIFKMVLDKSRMEDKNTIGLLTMFKDELSKNVFDNQPVRVHMCDELMNTIRVIEK</sequence>
<feature type="signal peptide" evidence="1">
    <location>
        <begin position="1"/>
        <end position="20"/>
    </location>
</feature>
<organism evidence="2 3">
    <name type="scientific">Kordia antarctica</name>
    <dbReference type="NCBI Taxonomy" id="1218801"/>
    <lineage>
        <taxon>Bacteria</taxon>
        <taxon>Pseudomonadati</taxon>
        <taxon>Bacteroidota</taxon>
        <taxon>Flavobacteriia</taxon>
        <taxon>Flavobacteriales</taxon>
        <taxon>Flavobacteriaceae</taxon>
        <taxon>Kordia</taxon>
    </lineage>
</organism>
<evidence type="ECO:0000313" key="2">
    <source>
        <dbReference type="EMBL" id="QHI36846.1"/>
    </source>
</evidence>
<keyword evidence="3" id="KW-1185">Reference proteome</keyword>
<feature type="chain" id="PRO_5029453225" description="Lipoprotein" evidence="1">
    <location>
        <begin position="21"/>
        <end position="232"/>
    </location>
</feature>
<evidence type="ECO:0008006" key="4">
    <source>
        <dbReference type="Google" id="ProtNLM"/>
    </source>
</evidence>
<keyword evidence="1" id="KW-0732">Signal</keyword>
<evidence type="ECO:0000256" key="1">
    <source>
        <dbReference type="SAM" id="SignalP"/>
    </source>
</evidence>
<accession>A0A7L4ZKU0</accession>
<dbReference type="RefSeq" id="WP_160129519.1">
    <property type="nucleotide sequence ID" value="NZ_CP019288.1"/>
</dbReference>
<reference evidence="2 3" key="1">
    <citation type="journal article" date="2013" name="Int. J. Syst. Evol. Microbiol.">
        <title>Kordia antarctica sp. nov., isolated from Antarctic seawater.</title>
        <authorList>
            <person name="Baek K."/>
            <person name="Choi A."/>
            <person name="Kang I."/>
            <person name="Lee K."/>
            <person name="Cho J.C."/>
        </authorList>
    </citation>
    <scope>NUCLEOTIDE SEQUENCE [LARGE SCALE GENOMIC DNA]</scope>
    <source>
        <strain evidence="2 3">IMCC3317</strain>
    </source>
</reference>
<dbReference type="Proteomes" id="UP000464657">
    <property type="component" value="Chromosome"/>
</dbReference>